<evidence type="ECO:0000313" key="3">
    <source>
        <dbReference type="Proteomes" id="UP001221898"/>
    </source>
</evidence>
<protein>
    <submittedName>
        <fullName evidence="2">Uncharacterized protein</fullName>
    </submittedName>
</protein>
<proteinExistence type="predicted"/>
<accession>A0AAD7S0Q0</accession>
<reference evidence="2" key="1">
    <citation type="journal article" date="2023" name="Science">
        <title>Genome structures resolve the early diversification of teleost fishes.</title>
        <authorList>
            <person name="Parey E."/>
            <person name="Louis A."/>
            <person name="Montfort J."/>
            <person name="Bouchez O."/>
            <person name="Roques C."/>
            <person name="Iampietro C."/>
            <person name="Lluch J."/>
            <person name="Castinel A."/>
            <person name="Donnadieu C."/>
            <person name="Desvignes T."/>
            <person name="Floi Bucao C."/>
            <person name="Jouanno E."/>
            <person name="Wen M."/>
            <person name="Mejri S."/>
            <person name="Dirks R."/>
            <person name="Jansen H."/>
            <person name="Henkel C."/>
            <person name="Chen W.J."/>
            <person name="Zahm M."/>
            <person name="Cabau C."/>
            <person name="Klopp C."/>
            <person name="Thompson A.W."/>
            <person name="Robinson-Rechavi M."/>
            <person name="Braasch I."/>
            <person name="Lecointre G."/>
            <person name="Bobe J."/>
            <person name="Postlethwait J.H."/>
            <person name="Berthelot C."/>
            <person name="Roest Crollius H."/>
            <person name="Guiguen Y."/>
        </authorList>
    </citation>
    <scope>NUCLEOTIDE SEQUENCE</scope>
    <source>
        <strain evidence="2">NC1722</strain>
    </source>
</reference>
<organism evidence="2 3">
    <name type="scientific">Aldrovandia affinis</name>
    <dbReference type="NCBI Taxonomy" id="143900"/>
    <lineage>
        <taxon>Eukaryota</taxon>
        <taxon>Metazoa</taxon>
        <taxon>Chordata</taxon>
        <taxon>Craniata</taxon>
        <taxon>Vertebrata</taxon>
        <taxon>Euteleostomi</taxon>
        <taxon>Actinopterygii</taxon>
        <taxon>Neopterygii</taxon>
        <taxon>Teleostei</taxon>
        <taxon>Notacanthiformes</taxon>
        <taxon>Halosauridae</taxon>
        <taxon>Aldrovandia</taxon>
    </lineage>
</organism>
<comment type="caution">
    <text evidence="2">The sequence shown here is derived from an EMBL/GenBank/DDBJ whole genome shotgun (WGS) entry which is preliminary data.</text>
</comment>
<feature type="compositionally biased region" description="Polar residues" evidence="1">
    <location>
        <begin position="119"/>
        <end position="134"/>
    </location>
</feature>
<name>A0AAD7S0Q0_9TELE</name>
<gene>
    <name evidence="2" type="ORF">AAFF_G00057780</name>
</gene>
<dbReference type="EMBL" id="JAINUG010000134">
    <property type="protein sequence ID" value="KAJ8393725.1"/>
    <property type="molecule type" value="Genomic_DNA"/>
</dbReference>
<evidence type="ECO:0000256" key="1">
    <source>
        <dbReference type="SAM" id="MobiDB-lite"/>
    </source>
</evidence>
<evidence type="ECO:0000313" key="2">
    <source>
        <dbReference type="EMBL" id="KAJ8393725.1"/>
    </source>
</evidence>
<keyword evidence="3" id="KW-1185">Reference proteome</keyword>
<feature type="region of interest" description="Disordered" evidence="1">
    <location>
        <begin position="65"/>
        <end position="85"/>
    </location>
</feature>
<dbReference type="AlphaFoldDB" id="A0AAD7S0Q0"/>
<dbReference type="Proteomes" id="UP001221898">
    <property type="component" value="Unassembled WGS sequence"/>
</dbReference>
<sequence length="163" mass="17902">MRWSWAPWPGWGEGVADARSPSRVTVTARHGTVFSWLYGRAADIPQLLLGARPLLRALSQQALDTGGETLPARKKRSKRDIPRQIQSQNGSFLEVDPSVWVTLKDFDGGRYGPPRVPSARQTQTADSPPGSSAMFSGKENMHSVNSIFLATPNMPSDVYGFSF</sequence>
<feature type="region of interest" description="Disordered" evidence="1">
    <location>
        <begin position="111"/>
        <end position="137"/>
    </location>
</feature>